<comment type="caution">
    <text evidence="2">The sequence shown here is derived from an EMBL/GenBank/DDBJ whole genome shotgun (WGS) entry which is preliminary data.</text>
</comment>
<keyword evidence="1" id="KW-0472">Membrane</keyword>
<evidence type="ECO:0000313" key="3">
    <source>
        <dbReference type="Proteomes" id="UP000688137"/>
    </source>
</evidence>
<feature type="transmembrane region" description="Helical" evidence="1">
    <location>
        <begin position="191"/>
        <end position="210"/>
    </location>
</feature>
<organism evidence="2 3">
    <name type="scientific">Paramecium primaurelia</name>
    <dbReference type="NCBI Taxonomy" id="5886"/>
    <lineage>
        <taxon>Eukaryota</taxon>
        <taxon>Sar</taxon>
        <taxon>Alveolata</taxon>
        <taxon>Ciliophora</taxon>
        <taxon>Intramacronucleata</taxon>
        <taxon>Oligohymenophorea</taxon>
        <taxon>Peniculida</taxon>
        <taxon>Parameciidae</taxon>
        <taxon>Paramecium</taxon>
    </lineage>
</organism>
<gene>
    <name evidence="2" type="ORF">PPRIM_AZ9-3.1.T1510079</name>
</gene>
<name>A0A8S1Q9R4_PARPR</name>
<protein>
    <recommendedName>
        <fullName evidence="4">Transmembrane protein</fullName>
    </recommendedName>
</protein>
<dbReference type="Proteomes" id="UP000688137">
    <property type="component" value="Unassembled WGS sequence"/>
</dbReference>
<reference evidence="2" key="1">
    <citation type="submission" date="2021-01" db="EMBL/GenBank/DDBJ databases">
        <authorList>
            <consortium name="Genoscope - CEA"/>
            <person name="William W."/>
        </authorList>
    </citation>
    <scope>NUCLEOTIDE SEQUENCE</scope>
</reference>
<dbReference type="EMBL" id="CAJJDM010000156">
    <property type="protein sequence ID" value="CAD8112439.1"/>
    <property type="molecule type" value="Genomic_DNA"/>
</dbReference>
<evidence type="ECO:0000313" key="2">
    <source>
        <dbReference type="EMBL" id="CAD8112439.1"/>
    </source>
</evidence>
<proteinExistence type="predicted"/>
<keyword evidence="1" id="KW-1133">Transmembrane helix</keyword>
<dbReference type="AlphaFoldDB" id="A0A8S1Q9R4"/>
<accession>A0A8S1Q9R4</accession>
<dbReference type="OMA" id="DYNNTHY"/>
<sequence length="235" mass="28313">MNLLKLAFDEKEFYQNPTLIENMEFILIDALKTEISIQINCIFNYENILFYVTITLNQLNQSFEQNILKILRNMQEKEKIIYTDKNFAIFGNYPYYTIFDLRQEQQFYDSIVKMKNDFRMVIQDYNNTHYILFNPQIQEAYLIEIGYEINILNKEKTSECVLIAENNISKAEIQVFYQYEEFNNNLDQKNIIIISIIIICIFIVIIIFIIRRQKLKKHNQKLFQSISQLDQSKLQ</sequence>
<evidence type="ECO:0000256" key="1">
    <source>
        <dbReference type="SAM" id="Phobius"/>
    </source>
</evidence>
<keyword evidence="1" id="KW-0812">Transmembrane</keyword>
<keyword evidence="3" id="KW-1185">Reference proteome</keyword>
<evidence type="ECO:0008006" key="4">
    <source>
        <dbReference type="Google" id="ProtNLM"/>
    </source>
</evidence>